<accession>A0A0X8GZE4</accession>
<dbReference type="EMBL" id="CP013213">
    <property type="protein sequence ID" value="AMC93059.1"/>
    <property type="molecule type" value="Genomic_DNA"/>
</dbReference>
<dbReference type="SUPFAM" id="SSF53187">
    <property type="entry name" value="Zn-dependent exopeptidases"/>
    <property type="match status" value="1"/>
</dbReference>
<organism evidence="2 3">
    <name type="scientific">Erysipelothrix larvae</name>
    <dbReference type="NCBI Taxonomy" id="1514105"/>
    <lineage>
        <taxon>Bacteria</taxon>
        <taxon>Bacillati</taxon>
        <taxon>Bacillota</taxon>
        <taxon>Erysipelotrichia</taxon>
        <taxon>Erysipelotrichales</taxon>
        <taxon>Erysipelotrichaceae</taxon>
        <taxon>Erysipelothrix</taxon>
    </lineage>
</organism>
<proteinExistence type="predicted"/>
<dbReference type="KEGG" id="erl:AOC36_03425"/>
<keyword evidence="1" id="KW-1133">Transmembrane helix</keyword>
<dbReference type="AlphaFoldDB" id="A0A0X8GZE4"/>
<keyword evidence="1" id="KW-0812">Transmembrane</keyword>
<name>A0A0X8GZE4_9FIRM</name>
<gene>
    <name evidence="2" type="ORF">AOC36_03425</name>
</gene>
<feature type="transmembrane region" description="Helical" evidence="1">
    <location>
        <begin position="20"/>
        <end position="39"/>
    </location>
</feature>
<dbReference type="RefSeq" id="WP_067631468.1">
    <property type="nucleotide sequence ID" value="NZ_CP013213.1"/>
</dbReference>
<dbReference type="Gene3D" id="3.40.630.40">
    <property type="entry name" value="Zn-dependent exopeptidases"/>
    <property type="match status" value="1"/>
</dbReference>
<dbReference type="STRING" id="1514105.AOC36_03425"/>
<protein>
    <submittedName>
        <fullName evidence="2">Uncharacterized protein</fullName>
    </submittedName>
</protein>
<dbReference type="Proteomes" id="UP000063781">
    <property type="component" value="Chromosome"/>
</dbReference>
<evidence type="ECO:0000313" key="3">
    <source>
        <dbReference type="Proteomes" id="UP000063781"/>
    </source>
</evidence>
<evidence type="ECO:0000256" key="1">
    <source>
        <dbReference type="SAM" id="Phobius"/>
    </source>
</evidence>
<sequence length="440" mass="49110">MMYRPNYVPKQKKKLNYKVVVPLVVLFALGMYIIVATLIKNETPQETGYAICGLNDYDSRKLLEKRQEEVLKNMETLPMNDYGVYGESLTLYQNAFSFNTADPMIGRTVTLTNLCKPQEQFTFLFGSNLDMRIPLDTLPEGFYDVDVLADLKHYALVSDATLTDTFSTVVRDGLVNNATIHATQDLFDIGEEKVLNKNYVFLEVKSAQPAEEEYDIVLDPAGGSIQYNGTSDPGNTYGEFIERDEMYTAAVEIKSILESHGLRVLIARDNITPVNVFGAGGRIYDAYNFKAKYYIQLQLGTSGSSMDRGMMSLFSNHASNRLSTSIVNSLLRSTSLQTTPYDDGDNINGVFRTSSLSGFDYNDVVRETGGKFTGSGLLDEDFSELQGFAKDFRNGMYGITLLYGYLTDGDDYHVWSTEKDKIIEATAQGILDQLNIGGEN</sequence>
<evidence type="ECO:0000313" key="2">
    <source>
        <dbReference type="EMBL" id="AMC93059.1"/>
    </source>
</evidence>
<reference evidence="2 3" key="1">
    <citation type="submission" date="2015-10" db="EMBL/GenBank/DDBJ databases">
        <title>Erysipelothrix larvae sp. LV19 isolated from the larval gut of the rhinoceros beetle, Trypoxylus dichotomus.</title>
        <authorList>
            <person name="Lim S."/>
            <person name="Kim B.-C."/>
        </authorList>
    </citation>
    <scope>NUCLEOTIDE SEQUENCE [LARGE SCALE GENOMIC DNA]</scope>
    <source>
        <strain evidence="2 3">LV19</strain>
    </source>
</reference>
<keyword evidence="3" id="KW-1185">Reference proteome</keyword>
<keyword evidence="1" id="KW-0472">Membrane</keyword>
<dbReference type="OrthoDB" id="1769210at2"/>